<dbReference type="PANTHER" id="PTHR31302">
    <property type="entry name" value="TRANSMEMBRANE PROTEIN WITH METALLOPHOSPHOESTERASE DOMAIN-RELATED"/>
    <property type="match status" value="1"/>
</dbReference>
<proteinExistence type="predicted"/>
<dbReference type="InterPro" id="IPR051158">
    <property type="entry name" value="Metallophosphoesterase_sf"/>
</dbReference>
<dbReference type="InterPro" id="IPR029052">
    <property type="entry name" value="Metallo-depent_PP-like"/>
</dbReference>
<dbReference type="CDD" id="cd07385">
    <property type="entry name" value="MPP_YkuE_C"/>
    <property type="match status" value="1"/>
</dbReference>
<evidence type="ECO:0000313" key="6">
    <source>
        <dbReference type="Proteomes" id="UP000321230"/>
    </source>
</evidence>
<dbReference type="Proteomes" id="UP000321230">
    <property type="component" value="Unassembled WGS sequence"/>
</dbReference>
<keyword evidence="1" id="KW-0479">Metal-binding</keyword>
<evidence type="ECO:0000313" key="5">
    <source>
        <dbReference type="EMBL" id="GEK93287.1"/>
    </source>
</evidence>
<sequence>MDKDLASVRLIFVLPCLLVVLNWLWPLPLSPVTKILATGFLFIGSQYHYWARLSSGSPLLPEFPRPLIILFNWAFSAIAFLALFQLALDLGVLLVAVVQWRWVSIPVIARVIIGACSTLLAAIGVANAIKLPTIREVTVTISNLSASFDGYRVLQLTDLHLTRLFPEAWARSVVTRANAADADLIVVTGDFIDGSVDMRRRDIAPLKELHAPDGIFAVPGNHEYYFDYESWIEHLESLGITMLLNTHNVLTRGSDHLVVAGVTDLSAARHGQVGPDLGAALAGIPASAPVILLDHQPRNARTAAERSVALQLSGHTHGGMILGLDRLVARGNEGFVSGRYDLGNMTLYVSNGTGLWPGFALRLGKPSEITRFHLRAG</sequence>
<dbReference type="GO" id="GO:0046872">
    <property type="term" value="F:metal ion binding"/>
    <property type="evidence" value="ECO:0007669"/>
    <property type="project" value="UniProtKB-KW"/>
</dbReference>
<feature type="transmembrane region" description="Helical" evidence="3">
    <location>
        <begin position="70"/>
        <end position="95"/>
    </location>
</feature>
<name>A0A511B660_9PROT</name>
<dbReference type="SUPFAM" id="SSF56300">
    <property type="entry name" value="Metallo-dependent phosphatases"/>
    <property type="match status" value="1"/>
</dbReference>
<accession>A0A511B660</accession>
<feature type="domain" description="Calcineurin-like phosphoesterase" evidence="4">
    <location>
        <begin position="152"/>
        <end position="318"/>
    </location>
</feature>
<feature type="transmembrane region" description="Helical" evidence="3">
    <location>
        <begin position="6"/>
        <end position="25"/>
    </location>
</feature>
<keyword evidence="3" id="KW-0812">Transmembrane</keyword>
<dbReference type="EMBL" id="BJUZ01000001">
    <property type="protein sequence ID" value="GEK93287.1"/>
    <property type="molecule type" value="Genomic_DNA"/>
</dbReference>
<keyword evidence="3" id="KW-0472">Membrane</keyword>
<evidence type="ECO:0000259" key="4">
    <source>
        <dbReference type="Pfam" id="PF00149"/>
    </source>
</evidence>
<keyword evidence="2" id="KW-0378">Hydrolase</keyword>
<evidence type="ECO:0000256" key="3">
    <source>
        <dbReference type="SAM" id="Phobius"/>
    </source>
</evidence>
<evidence type="ECO:0000256" key="1">
    <source>
        <dbReference type="ARBA" id="ARBA00022723"/>
    </source>
</evidence>
<evidence type="ECO:0000256" key="2">
    <source>
        <dbReference type="ARBA" id="ARBA00022801"/>
    </source>
</evidence>
<dbReference type="Gene3D" id="3.60.21.10">
    <property type="match status" value="1"/>
</dbReference>
<gene>
    <name evidence="5" type="ORF">GWA01_10570</name>
</gene>
<keyword evidence="6" id="KW-1185">Reference proteome</keyword>
<feature type="transmembrane region" description="Helical" evidence="3">
    <location>
        <begin position="107"/>
        <end position="129"/>
    </location>
</feature>
<dbReference type="GO" id="GO:0016020">
    <property type="term" value="C:membrane"/>
    <property type="evidence" value="ECO:0007669"/>
    <property type="project" value="GOC"/>
</dbReference>
<dbReference type="AlphaFoldDB" id="A0A511B660"/>
<dbReference type="PANTHER" id="PTHR31302:SF31">
    <property type="entry name" value="PHOSPHODIESTERASE YAEI"/>
    <property type="match status" value="1"/>
</dbReference>
<dbReference type="GO" id="GO:0008758">
    <property type="term" value="F:UDP-2,3-diacylglucosamine hydrolase activity"/>
    <property type="evidence" value="ECO:0007669"/>
    <property type="project" value="TreeGrafter"/>
</dbReference>
<dbReference type="Pfam" id="PF00149">
    <property type="entry name" value="Metallophos"/>
    <property type="match status" value="1"/>
</dbReference>
<organism evidence="5 6">
    <name type="scientific">Gluconobacter wancherniae NBRC 103581</name>
    <dbReference type="NCBI Taxonomy" id="656744"/>
    <lineage>
        <taxon>Bacteria</taxon>
        <taxon>Pseudomonadati</taxon>
        <taxon>Pseudomonadota</taxon>
        <taxon>Alphaproteobacteria</taxon>
        <taxon>Acetobacterales</taxon>
        <taxon>Acetobacteraceae</taxon>
        <taxon>Gluconobacter</taxon>
    </lineage>
</organism>
<dbReference type="GO" id="GO:0009245">
    <property type="term" value="P:lipid A biosynthetic process"/>
    <property type="evidence" value="ECO:0007669"/>
    <property type="project" value="TreeGrafter"/>
</dbReference>
<protein>
    <submittedName>
        <fullName evidence="5">Metallophosphoesterase</fullName>
    </submittedName>
</protein>
<dbReference type="InterPro" id="IPR004843">
    <property type="entry name" value="Calcineurin-like_PHP"/>
</dbReference>
<keyword evidence="3" id="KW-1133">Transmembrane helix</keyword>
<comment type="caution">
    <text evidence="5">The sequence shown here is derived from an EMBL/GenBank/DDBJ whole genome shotgun (WGS) entry which is preliminary data.</text>
</comment>
<reference evidence="5 6" key="1">
    <citation type="submission" date="2019-07" db="EMBL/GenBank/DDBJ databases">
        <title>Whole genome shotgun sequence of Gluconobacter wancherniae NBRC 103581.</title>
        <authorList>
            <person name="Hosoyama A."/>
            <person name="Uohara A."/>
            <person name="Ohji S."/>
            <person name="Ichikawa N."/>
        </authorList>
    </citation>
    <scope>NUCLEOTIDE SEQUENCE [LARGE SCALE GENOMIC DNA]</scope>
    <source>
        <strain evidence="5 6">NBRC 103581</strain>
    </source>
</reference>